<dbReference type="PROSITE" id="PS50110">
    <property type="entry name" value="RESPONSE_REGULATORY"/>
    <property type="match status" value="1"/>
</dbReference>
<feature type="modified residue" description="4-aspartylphosphate" evidence="5">
    <location>
        <position position="54"/>
    </location>
</feature>
<dbReference type="PANTHER" id="PTHR43214:SF40">
    <property type="entry name" value="TRANSCRIPTIONAL REGULATORY PROTEIN LNRK"/>
    <property type="match status" value="1"/>
</dbReference>
<dbReference type="SMART" id="SM00448">
    <property type="entry name" value="REC"/>
    <property type="match status" value="1"/>
</dbReference>
<dbReference type="InterPro" id="IPR001789">
    <property type="entry name" value="Sig_transdc_resp-reg_receiver"/>
</dbReference>
<dbReference type="Pfam" id="PF00196">
    <property type="entry name" value="GerE"/>
    <property type="match status" value="1"/>
</dbReference>
<dbReference type="Proteomes" id="UP000013378">
    <property type="component" value="Unassembled WGS sequence"/>
</dbReference>
<dbReference type="SMART" id="SM00421">
    <property type="entry name" value="HTH_LUXR"/>
    <property type="match status" value="1"/>
</dbReference>
<dbReference type="InterPro" id="IPR058245">
    <property type="entry name" value="NreC/VraR/RcsB-like_REC"/>
</dbReference>
<feature type="domain" description="HTH luxR-type" evidence="6">
    <location>
        <begin position="149"/>
        <end position="214"/>
    </location>
</feature>
<dbReference type="InterPro" id="IPR016032">
    <property type="entry name" value="Sig_transdc_resp-reg_C-effctor"/>
</dbReference>
<evidence type="ECO:0000313" key="8">
    <source>
        <dbReference type="EMBL" id="EOC99557.1"/>
    </source>
</evidence>
<dbReference type="PRINTS" id="PR00038">
    <property type="entry name" value="HTHLUXR"/>
</dbReference>
<proteinExistence type="predicted"/>
<keyword evidence="2" id="KW-0805">Transcription regulation</keyword>
<dbReference type="CDD" id="cd17535">
    <property type="entry name" value="REC_NarL-like"/>
    <property type="match status" value="1"/>
</dbReference>
<dbReference type="InterPro" id="IPR000792">
    <property type="entry name" value="Tscrpt_reg_LuxR_C"/>
</dbReference>
<dbReference type="STRING" id="1304284.L21TH_2392"/>
<comment type="caution">
    <text evidence="8">The sequence shown here is derived from an EMBL/GenBank/DDBJ whole genome shotgun (WGS) entry which is preliminary data.</text>
</comment>
<evidence type="ECO:0000256" key="3">
    <source>
        <dbReference type="ARBA" id="ARBA00023125"/>
    </source>
</evidence>
<dbReference type="GO" id="GO:0000160">
    <property type="term" value="P:phosphorelay signal transduction system"/>
    <property type="evidence" value="ECO:0007669"/>
    <property type="project" value="InterPro"/>
</dbReference>
<dbReference type="GO" id="GO:0006355">
    <property type="term" value="P:regulation of DNA-templated transcription"/>
    <property type="evidence" value="ECO:0007669"/>
    <property type="project" value="InterPro"/>
</dbReference>
<dbReference type="InterPro" id="IPR039420">
    <property type="entry name" value="WalR-like"/>
</dbReference>
<evidence type="ECO:0000256" key="1">
    <source>
        <dbReference type="ARBA" id="ARBA00022553"/>
    </source>
</evidence>
<dbReference type="PROSITE" id="PS00622">
    <property type="entry name" value="HTH_LUXR_1"/>
    <property type="match status" value="1"/>
</dbReference>
<keyword evidence="4" id="KW-0804">Transcription</keyword>
<dbReference type="SUPFAM" id="SSF52172">
    <property type="entry name" value="CheY-like"/>
    <property type="match status" value="1"/>
</dbReference>
<dbReference type="GO" id="GO:0003677">
    <property type="term" value="F:DNA binding"/>
    <property type="evidence" value="ECO:0007669"/>
    <property type="project" value="UniProtKB-KW"/>
</dbReference>
<accession>R1AQZ8</accession>
<evidence type="ECO:0000259" key="6">
    <source>
        <dbReference type="PROSITE" id="PS50043"/>
    </source>
</evidence>
<dbReference type="CDD" id="cd06170">
    <property type="entry name" value="LuxR_C_like"/>
    <property type="match status" value="1"/>
</dbReference>
<dbReference type="PANTHER" id="PTHR43214">
    <property type="entry name" value="TWO-COMPONENT RESPONSE REGULATOR"/>
    <property type="match status" value="1"/>
</dbReference>
<reference evidence="8 9" key="1">
    <citation type="journal article" date="2015" name="Geomicrobiol. J.">
        <title>Caldisalinibacter kiritimatiensis gen. nov., sp. nov., a moderately thermohalophilic thiosulfate-reducing bacterium from a hypersaline microbial mat.</title>
        <authorList>
            <person name="Ben Hania W."/>
            <person name="Joseph M."/>
            <person name="Fiebig A."/>
            <person name="Bunk B."/>
            <person name="Klenk H.-P."/>
            <person name="Fardeau M.-L."/>
            <person name="Spring S."/>
        </authorList>
    </citation>
    <scope>NUCLEOTIDE SEQUENCE [LARGE SCALE GENOMIC DNA]</scope>
    <source>
        <strain evidence="8 9">L21-TH-D2</strain>
    </source>
</reference>
<dbReference type="RefSeq" id="WP_006316867.1">
    <property type="nucleotide sequence ID" value="NZ_ARZA01000267.1"/>
</dbReference>
<evidence type="ECO:0000256" key="2">
    <source>
        <dbReference type="ARBA" id="ARBA00023015"/>
    </source>
</evidence>
<sequence>MIKVLIVDDQDILKEGLKMILSSEGDIEICGLASNGEDAYNICKWNLPDVVLMDIKMPKVNGVEATKRIKKDFPKIKIIVLTTFNDDEYIYDALKYGASGYLLKDATPERIAEAIREVYNGGALIQPNVAAKVVDRFYEMANNNNGKSIDKRVDKLTKREKDICRFLGEGKNNKEIAKELFLSEGTIKNHITNILNKLELRDRTQLAIFSVKNGLSE</sequence>
<evidence type="ECO:0000259" key="7">
    <source>
        <dbReference type="PROSITE" id="PS50110"/>
    </source>
</evidence>
<protein>
    <submittedName>
        <fullName evidence="8">Fructose response regulator of fruA and EII fructose/mannose</fullName>
    </submittedName>
</protein>
<keyword evidence="3" id="KW-0238">DNA-binding</keyword>
<dbReference type="Pfam" id="PF00072">
    <property type="entry name" value="Response_reg"/>
    <property type="match status" value="1"/>
</dbReference>
<gene>
    <name evidence="8" type="ORF">L21TH_2392</name>
</gene>
<evidence type="ECO:0000256" key="4">
    <source>
        <dbReference type="ARBA" id="ARBA00023163"/>
    </source>
</evidence>
<organism evidence="8 9">
    <name type="scientific">Caldisalinibacter kiritimatiensis</name>
    <dbReference type="NCBI Taxonomy" id="1304284"/>
    <lineage>
        <taxon>Bacteria</taxon>
        <taxon>Bacillati</taxon>
        <taxon>Bacillota</taxon>
        <taxon>Tissierellia</taxon>
        <taxon>Tissierellales</taxon>
        <taxon>Thermohalobacteraceae</taxon>
        <taxon>Caldisalinibacter</taxon>
    </lineage>
</organism>
<evidence type="ECO:0000313" key="9">
    <source>
        <dbReference type="Proteomes" id="UP000013378"/>
    </source>
</evidence>
<feature type="domain" description="Response regulatory" evidence="7">
    <location>
        <begin position="3"/>
        <end position="119"/>
    </location>
</feature>
<keyword evidence="1 5" id="KW-0597">Phosphoprotein</keyword>
<dbReference type="Gene3D" id="3.40.50.2300">
    <property type="match status" value="1"/>
</dbReference>
<dbReference type="PATRIC" id="fig|1304284.3.peg.2346"/>
<dbReference type="AlphaFoldDB" id="R1AQZ8"/>
<name>R1AQZ8_9FIRM</name>
<dbReference type="EMBL" id="ARZA01000267">
    <property type="protein sequence ID" value="EOC99557.1"/>
    <property type="molecule type" value="Genomic_DNA"/>
</dbReference>
<keyword evidence="9" id="KW-1185">Reference proteome</keyword>
<dbReference type="OrthoDB" id="9779069at2"/>
<dbReference type="SUPFAM" id="SSF46894">
    <property type="entry name" value="C-terminal effector domain of the bipartite response regulators"/>
    <property type="match status" value="1"/>
</dbReference>
<evidence type="ECO:0000256" key="5">
    <source>
        <dbReference type="PROSITE-ProRule" id="PRU00169"/>
    </source>
</evidence>
<dbReference type="PROSITE" id="PS50043">
    <property type="entry name" value="HTH_LUXR_2"/>
    <property type="match status" value="1"/>
</dbReference>
<dbReference type="eggNOG" id="COG2197">
    <property type="taxonomic scope" value="Bacteria"/>
</dbReference>
<dbReference type="InterPro" id="IPR011006">
    <property type="entry name" value="CheY-like_superfamily"/>
</dbReference>